<dbReference type="OrthoDB" id="45365at2759"/>
<dbReference type="PANTHER" id="PTHR45632">
    <property type="entry name" value="LD33804P"/>
    <property type="match status" value="1"/>
</dbReference>
<keyword evidence="2" id="KW-0677">Repeat</keyword>
<dbReference type="EMBL" id="JAGRRH010000014">
    <property type="protein sequence ID" value="KAG7358409.1"/>
    <property type="molecule type" value="Genomic_DNA"/>
</dbReference>
<keyword evidence="5" id="KW-1185">Reference proteome</keyword>
<evidence type="ECO:0000256" key="1">
    <source>
        <dbReference type="ARBA" id="ARBA00022441"/>
    </source>
</evidence>
<dbReference type="PANTHER" id="PTHR45632:SF3">
    <property type="entry name" value="KELCH-LIKE PROTEIN 32"/>
    <property type="match status" value="1"/>
</dbReference>
<feature type="chain" id="PRO_5039914489" evidence="3">
    <location>
        <begin position="21"/>
        <end position="392"/>
    </location>
</feature>
<dbReference type="Pfam" id="PF01344">
    <property type="entry name" value="Kelch_1"/>
    <property type="match status" value="1"/>
</dbReference>
<feature type="signal peptide" evidence="3">
    <location>
        <begin position="1"/>
        <end position="20"/>
    </location>
</feature>
<evidence type="ECO:0000313" key="4">
    <source>
        <dbReference type="EMBL" id="KAG7358409.1"/>
    </source>
</evidence>
<keyword evidence="3" id="KW-0732">Signal</keyword>
<dbReference type="AlphaFoldDB" id="A0A9K3PV93"/>
<sequence>MKFANIIVTFLAASASTVRAEEHQNLGWGVLGVRLPEPLSDLSATLDPATNLIYIAGGCDSPNGNEFAGEYFVCATISDDLYVFNPQDWSFGPRETLPRQRYRHCAEIVNNQLWLLGGRDADDALITEVDVYDIAEKSWSVFTLPDDYLTSDQACFTDKSSSFLYVAGGYNATYGTRDATFRIDTSTASANLVVEEMAPLIEARGDVFAASDGEFAYLGGGFTDANGFCAPLETAEKYEFATNTWTNLPPLINERGEIVMVEANGDVFALGGERQIQDICDVTGNTDPGELTVGTEVVEVLTDSGWKVIESFDDHKFRFAAVNVDGLIYAFGGQDAWDDGCQCFKTTDEIHLLGDGVTSSPTVAPADGGLSGPTFSLWAVSAVLGVVAAMVF</sequence>
<comment type="caution">
    <text evidence="4">The sequence shown here is derived from an EMBL/GenBank/DDBJ whole genome shotgun (WGS) entry which is preliminary data.</text>
</comment>
<dbReference type="Proteomes" id="UP000693970">
    <property type="component" value="Unassembled WGS sequence"/>
</dbReference>
<gene>
    <name evidence="4" type="ORF">IV203_014997</name>
</gene>
<accession>A0A9K3PV93</accession>
<keyword evidence="1" id="KW-0880">Kelch repeat</keyword>
<protein>
    <submittedName>
        <fullName evidence="4">Kelch motif-containing protein</fullName>
    </submittedName>
</protein>
<proteinExistence type="predicted"/>
<evidence type="ECO:0000256" key="2">
    <source>
        <dbReference type="ARBA" id="ARBA00022737"/>
    </source>
</evidence>
<evidence type="ECO:0000313" key="5">
    <source>
        <dbReference type="Proteomes" id="UP000693970"/>
    </source>
</evidence>
<dbReference type="InterPro" id="IPR006652">
    <property type="entry name" value="Kelch_1"/>
</dbReference>
<reference evidence="4" key="2">
    <citation type="submission" date="2021-04" db="EMBL/GenBank/DDBJ databases">
        <authorList>
            <person name="Podell S."/>
        </authorList>
    </citation>
    <scope>NUCLEOTIDE SEQUENCE</scope>
    <source>
        <strain evidence="4">Hildebrandi</strain>
    </source>
</reference>
<evidence type="ECO:0000256" key="3">
    <source>
        <dbReference type="SAM" id="SignalP"/>
    </source>
</evidence>
<reference evidence="4" key="1">
    <citation type="journal article" date="2021" name="Sci. Rep.">
        <title>Diploid genomic architecture of Nitzschia inconspicua, an elite biomass production diatom.</title>
        <authorList>
            <person name="Oliver A."/>
            <person name="Podell S."/>
            <person name="Pinowska A."/>
            <person name="Traller J.C."/>
            <person name="Smith S.R."/>
            <person name="McClure R."/>
            <person name="Beliaev A."/>
            <person name="Bohutskyi P."/>
            <person name="Hill E.A."/>
            <person name="Rabines A."/>
            <person name="Zheng H."/>
            <person name="Allen L.Z."/>
            <person name="Kuo A."/>
            <person name="Grigoriev I.V."/>
            <person name="Allen A.E."/>
            <person name="Hazlebeck D."/>
            <person name="Allen E.E."/>
        </authorList>
    </citation>
    <scope>NUCLEOTIDE SEQUENCE</scope>
    <source>
        <strain evidence="4">Hildebrandi</strain>
    </source>
</reference>
<name>A0A9K3PV93_9STRA</name>
<organism evidence="4 5">
    <name type="scientific">Nitzschia inconspicua</name>
    <dbReference type="NCBI Taxonomy" id="303405"/>
    <lineage>
        <taxon>Eukaryota</taxon>
        <taxon>Sar</taxon>
        <taxon>Stramenopiles</taxon>
        <taxon>Ochrophyta</taxon>
        <taxon>Bacillariophyta</taxon>
        <taxon>Bacillariophyceae</taxon>
        <taxon>Bacillariophycidae</taxon>
        <taxon>Bacillariales</taxon>
        <taxon>Bacillariaceae</taxon>
        <taxon>Nitzschia</taxon>
    </lineage>
</organism>